<dbReference type="PANTHER" id="PTHR43393:SF3">
    <property type="entry name" value="LYSINE DECARBOXYLASE-LIKE PROTEIN"/>
    <property type="match status" value="1"/>
</dbReference>
<dbReference type="PANTHER" id="PTHR43393">
    <property type="entry name" value="CYTOKININ RIBOSIDE 5'-MONOPHOSPHATE PHOSPHORIBOHYDROLASE"/>
    <property type="match status" value="1"/>
</dbReference>
<dbReference type="Proteomes" id="UP000002725">
    <property type="component" value="Chromosome"/>
</dbReference>
<dbReference type="GO" id="GO:0005829">
    <property type="term" value="C:cytosol"/>
    <property type="evidence" value="ECO:0007669"/>
    <property type="project" value="TreeGrafter"/>
</dbReference>
<evidence type="ECO:0000313" key="5">
    <source>
        <dbReference type="Proteomes" id="UP000002725"/>
    </source>
</evidence>
<dbReference type="SUPFAM" id="SSF102405">
    <property type="entry name" value="MCP/YpsA-like"/>
    <property type="match status" value="1"/>
</dbReference>
<evidence type="ECO:0000256" key="2">
    <source>
        <dbReference type="ARBA" id="ARBA00011985"/>
    </source>
</evidence>
<evidence type="ECO:0000313" key="4">
    <source>
        <dbReference type="EMBL" id="ACF45485.1"/>
    </source>
</evidence>
<accession>B4S4Y7</accession>
<dbReference type="HOGENOM" id="CLU_058336_0_5_10"/>
<dbReference type="InterPro" id="IPR052341">
    <property type="entry name" value="LOG_family_nucleotidases"/>
</dbReference>
<dbReference type="EMBL" id="CP001108">
    <property type="protein sequence ID" value="ACF45485.1"/>
    <property type="molecule type" value="Genomic_DNA"/>
</dbReference>
<dbReference type="eggNOG" id="COG1611">
    <property type="taxonomic scope" value="Bacteria"/>
</dbReference>
<comment type="catalytic activity">
    <reaction evidence="1">
        <text>AMP + H2O = D-ribose 5-phosphate + adenine</text>
        <dbReference type="Rhea" id="RHEA:20129"/>
        <dbReference type="ChEBI" id="CHEBI:15377"/>
        <dbReference type="ChEBI" id="CHEBI:16708"/>
        <dbReference type="ChEBI" id="CHEBI:78346"/>
        <dbReference type="ChEBI" id="CHEBI:456215"/>
        <dbReference type="EC" id="3.2.2.4"/>
    </reaction>
</comment>
<dbReference type="STRING" id="290512.Paes_0428"/>
<proteinExistence type="predicted"/>
<dbReference type="Gene3D" id="3.40.50.450">
    <property type="match status" value="1"/>
</dbReference>
<dbReference type="KEGG" id="paa:Paes_0428"/>
<organism evidence="4 5">
    <name type="scientific">Prosthecochloris aestuarii (strain DSM 271 / SK 413)</name>
    <dbReference type="NCBI Taxonomy" id="290512"/>
    <lineage>
        <taxon>Bacteria</taxon>
        <taxon>Pseudomonadati</taxon>
        <taxon>Chlorobiota</taxon>
        <taxon>Chlorobiia</taxon>
        <taxon>Chlorobiales</taxon>
        <taxon>Chlorobiaceae</taxon>
        <taxon>Prosthecochloris</taxon>
    </lineage>
</organism>
<dbReference type="EC" id="3.2.2.4" evidence="2"/>
<evidence type="ECO:0000256" key="1">
    <source>
        <dbReference type="ARBA" id="ARBA00000274"/>
    </source>
</evidence>
<keyword evidence="5" id="KW-1185">Reference proteome</keyword>
<name>B4S4Y7_PROA2</name>
<dbReference type="GO" id="GO:0008714">
    <property type="term" value="F:AMP nucleosidase activity"/>
    <property type="evidence" value="ECO:0007669"/>
    <property type="project" value="UniProtKB-EC"/>
</dbReference>
<sequence length="213" mass="24065">MDPHYKVAIFGSARIREGDRIYQDVFQIARGLAQSGIDVITGGGPGLMLAANAGSKSANSGTHSIGLNIRLPREQHSNEYLDIKQEFDRFSSRLDTFMSLADAVVVAPGGIGTLLELFYAWQLVQVEHICETPIILFGDQWEQLLRWMHDAVLGRELMDSKDMRMIFHIRKPEQVVAMIRTMYSDRLTMEHICNNFQKYRVDFSLSGPESGGR</sequence>
<dbReference type="AlphaFoldDB" id="B4S4Y7"/>
<dbReference type="RefSeq" id="WP_012505022.1">
    <property type="nucleotide sequence ID" value="NC_011059.1"/>
</dbReference>
<reference evidence="4" key="1">
    <citation type="submission" date="2008-06" db="EMBL/GenBank/DDBJ databases">
        <title>Complete sequence of chromosome of Prosthecochloris aestuarii DSM 271.</title>
        <authorList>
            <consortium name="US DOE Joint Genome Institute"/>
            <person name="Lucas S."/>
            <person name="Copeland A."/>
            <person name="Lapidus A."/>
            <person name="Glavina del Rio T."/>
            <person name="Dalin E."/>
            <person name="Tice H."/>
            <person name="Bruce D."/>
            <person name="Goodwin L."/>
            <person name="Pitluck S."/>
            <person name="Schmutz J."/>
            <person name="Larimer F."/>
            <person name="Land M."/>
            <person name="Hauser L."/>
            <person name="Kyrpides N."/>
            <person name="Anderson I."/>
            <person name="Liu Z."/>
            <person name="Li T."/>
            <person name="Zhao F."/>
            <person name="Overmann J."/>
            <person name="Bryant D.A."/>
            <person name="Richardson P."/>
        </authorList>
    </citation>
    <scope>NUCLEOTIDE SEQUENCE [LARGE SCALE GENOMIC DNA]</scope>
    <source>
        <strain evidence="4">DSM 271</strain>
    </source>
</reference>
<evidence type="ECO:0000256" key="3">
    <source>
        <dbReference type="ARBA" id="ARBA00031983"/>
    </source>
</evidence>
<protein>
    <recommendedName>
        <fullName evidence="3">AMP nucleosidase</fullName>
        <ecNumber evidence="2">3.2.2.4</ecNumber>
    </recommendedName>
    <alternativeName>
        <fullName evidence="3">AMP nucleosidase</fullName>
    </alternativeName>
</protein>
<gene>
    <name evidence="4" type="ordered locus">Paes_0428</name>
</gene>
<dbReference type="InterPro" id="IPR031100">
    <property type="entry name" value="LOG_fam"/>
</dbReference>
<dbReference type="Pfam" id="PF03641">
    <property type="entry name" value="Lysine_decarbox"/>
    <property type="match status" value="1"/>
</dbReference>